<dbReference type="PROSITE" id="PS00893">
    <property type="entry name" value="NUDIX_BOX"/>
    <property type="match status" value="1"/>
</dbReference>
<keyword evidence="7" id="KW-1185">Reference proteome</keyword>
<dbReference type="Proteomes" id="UP000288096">
    <property type="component" value="Unassembled WGS sequence"/>
</dbReference>
<comment type="cofactor">
    <cofactor evidence="1">
        <name>Mg(2+)</name>
        <dbReference type="ChEBI" id="CHEBI:18420"/>
    </cofactor>
</comment>
<gene>
    <name evidence="6" type="ORF">DENIS_1171</name>
</gene>
<dbReference type="GO" id="GO:0035529">
    <property type="term" value="F:NADH pyrophosphatase activity"/>
    <property type="evidence" value="ECO:0007669"/>
    <property type="project" value="TreeGrafter"/>
</dbReference>
<dbReference type="EMBL" id="BEXT01000001">
    <property type="protein sequence ID" value="GBC60220.1"/>
    <property type="molecule type" value="Genomic_DNA"/>
</dbReference>
<dbReference type="Pfam" id="PF00293">
    <property type="entry name" value="NUDIX"/>
    <property type="match status" value="1"/>
</dbReference>
<evidence type="ECO:0000256" key="3">
    <source>
        <dbReference type="ARBA" id="ARBA00022801"/>
    </source>
</evidence>
<evidence type="ECO:0000256" key="4">
    <source>
        <dbReference type="ARBA" id="ARBA00022842"/>
    </source>
</evidence>
<dbReference type="PROSITE" id="PS51462">
    <property type="entry name" value="NUDIX"/>
    <property type="match status" value="1"/>
</dbReference>
<dbReference type="GO" id="GO:0046872">
    <property type="term" value="F:metal ion binding"/>
    <property type="evidence" value="ECO:0007669"/>
    <property type="project" value="UniProtKB-KW"/>
</dbReference>
<dbReference type="InterPro" id="IPR020084">
    <property type="entry name" value="NUDIX_hydrolase_CS"/>
</dbReference>
<keyword evidence="3" id="KW-0378">Hydrolase</keyword>
<dbReference type="RefSeq" id="WP_124327663.1">
    <property type="nucleotide sequence ID" value="NZ_BEXT01000001.1"/>
</dbReference>
<dbReference type="GO" id="GO:0005829">
    <property type="term" value="C:cytosol"/>
    <property type="evidence" value="ECO:0007669"/>
    <property type="project" value="TreeGrafter"/>
</dbReference>
<evidence type="ECO:0000259" key="5">
    <source>
        <dbReference type="PROSITE" id="PS51462"/>
    </source>
</evidence>
<dbReference type="CDD" id="cd04681">
    <property type="entry name" value="NUDIX_Hydrolase"/>
    <property type="match status" value="1"/>
</dbReference>
<dbReference type="GO" id="GO:0019677">
    <property type="term" value="P:NAD+ catabolic process"/>
    <property type="evidence" value="ECO:0007669"/>
    <property type="project" value="TreeGrafter"/>
</dbReference>
<evidence type="ECO:0000313" key="7">
    <source>
        <dbReference type="Proteomes" id="UP000288096"/>
    </source>
</evidence>
<organism evidence="6 7">
    <name type="scientific">Desulfonema ishimotonii</name>
    <dbReference type="NCBI Taxonomy" id="45657"/>
    <lineage>
        <taxon>Bacteria</taxon>
        <taxon>Pseudomonadati</taxon>
        <taxon>Thermodesulfobacteriota</taxon>
        <taxon>Desulfobacteria</taxon>
        <taxon>Desulfobacterales</taxon>
        <taxon>Desulfococcaceae</taxon>
        <taxon>Desulfonema</taxon>
    </lineage>
</organism>
<dbReference type="InterPro" id="IPR050241">
    <property type="entry name" value="NAD-cap_RNA_hydrolase_NudC"/>
</dbReference>
<evidence type="ECO:0000313" key="6">
    <source>
        <dbReference type="EMBL" id="GBC60220.1"/>
    </source>
</evidence>
<proteinExistence type="predicted"/>
<dbReference type="GO" id="GO:0006742">
    <property type="term" value="P:NADP+ catabolic process"/>
    <property type="evidence" value="ECO:0007669"/>
    <property type="project" value="TreeGrafter"/>
</dbReference>
<protein>
    <submittedName>
        <fullName evidence="6">DNA mismatch repair protein MutT</fullName>
    </submittedName>
</protein>
<name>A0A401FTE0_9BACT</name>
<reference evidence="7" key="1">
    <citation type="submission" date="2017-11" db="EMBL/GenBank/DDBJ databases">
        <authorList>
            <person name="Watanabe M."/>
            <person name="Kojima H."/>
        </authorList>
    </citation>
    <scope>NUCLEOTIDE SEQUENCE [LARGE SCALE GENOMIC DNA]</scope>
    <source>
        <strain evidence="7">Tokyo 01</strain>
    </source>
</reference>
<dbReference type="InterPro" id="IPR015797">
    <property type="entry name" value="NUDIX_hydrolase-like_dom_sf"/>
</dbReference>
<reference evidence="7" key="2">
    <citation type="submission" date="2019-01" db="EMBL/GenBank/DDBJ databases">
        <title>Genome sequence of Desulfonema ishimotonii strain Tokyo 01.</title>
        <authorList>
            <person name="Fukui M."/>
        </authorList>
    </citation>
    <scope>NUCLEOTIDE SEQUENCE [LARGE SCALE GENOMIC DNA]</scope>
    <source>
        <strain evidence="7">Tokyo 01</strain>
    </source>
</reference>
<dbReference type="OrthoDB" id="5417595at2"/>
<dbReference type="InterPro" id="IPR000086">
    <property type="entry name" value="NUDIX_hydrolase_dom"/>
</dbReference>
<dbReference type="SUPFAM" id="SSF55811">
    <property type="entry name" value="Nudix"/>
    <property type="match status" value="1"/>
</dbReference>
<feature type="domain" description="Nudix hydrolase" evidence="5">
    <location>
        <begin position="37"/>
        <end position="169"/>
    </location>
</feature>
<dbReference type="Gene3D" id="3.90.79.10">
    <property type="entry name" value="Nucleoside Triphosphate Pyrophosphohydrolase"/>
    <property type="match status" value="1"/>
</dbReference>
<evidence type="ECO:0000256" key="2">
    <source>
        <dbReference type="ARBA" id="ARBA00022723"/>
    </source>
</evidence>
<dbReference type="PANTHER" id="PTHR42904">
    <property type="entry name" value="NUDIX HYDROLASE, NUDC SUBFAMILY"/>
    <property type="match status" value="1"/>
</dbReference>
<sequence>MNFNPRPSLFCPRCGSEQFKNRNTKSFICDQCGFEYFHNVATAAAGIIEIGNQIILTRRARNPKKGMLDLPGGFVDYGESAEEGLRREIREELNLDIREMAYLTSFPNIYWYKNVKYNTLDMLFVCKTNGIKKIRPQDDVADFHFISPWQIAPKQIAFPSVRKGLQHYLALKQA</sequence>
<accession>A0A401FTE0</accession>
<dbReference type="PANTHER" id="PTHR42904:SF12">
    <property type="entry name" value="ADP-RIBOSE PYROPHOSPHATASE-RELATED"/>
    <property type="match status" value="1"/>
</dbReference>
<comment type="caution">
    <text evidence="6">The sequence shown here is derived from an EMBL/GenBank/DDBJ whole genome shotgun (WGS) entry which is preliminary data.</text>
</comment>
<keyword evidence="4" id="KW-0460">Magnesium</keyword>
<dbReference type="AlphaFoldDB" id="A0A401FTE0"/>
<keyword evidence="2" id="KW-0479">Metal-binding</keyword>
<evidence type="ECO:0000256" key="1">
    <source>
        <dbReference type="ARBA" id="ARBA00001946"/>
    </source>
</evidence>